<reference evidence="2" key="2">
    <citation type="submission" date="2023-05" db="EMBL/GenBank/DDBJ databases">
        <authorList>
            <consortium name="Lawrence Berkeley National Laboratory"/>
            <person name="Steindorff A."/>
            <person name="Hensen N."/>
            <person name="Bonometti L."/>
            <person name="Westerberg I."/>
            <person name="Brannstrom I.O."/>
            <person name="Guillou S."/>
            <person name="Cros-Aarteil S."/>
            <person name="Calhoun S."/>
            <person name="Haridas S."/>
            <person name="Kuo A."/>
            <person name="Mondo S."/>
            <person name="Pangilinan J."/>
            <person name="Riley R."/>
            <person name="Labutti K."/>
            <person name="Andreopoulos B."/>
            <person name="Lipzen A."/>
            <person name="Chen C."/>
            <person name="Yanf M."/>
            <person name="Daum C."/>
            <person name="Ng V."/>
            <person name="Clum A."/>
            <person name="Ohm R."/>
            <person name="Martin F."/>
            <person name="Silar P."/>
            <person name="Natvig D."/>
            <person name="Lalanne C."/>
            <person name="Gautier V."/>
            <person name="Ament-Velasquez S.L."/>
            <person name="Kruys A."/>
            <person name="Hutchinson M.I."/>
            <person name="Powell A.J."/>
            <person name="Barry K."/>
            <person name="Miller A.N."/>
            <person name="Grigoriev I.V."/>
            <person name="Debuchy R."/>
            <person name="Gladieux P."/>
            <person name="Thoren M.H."/>
            <person name="Johannesson H."/>
        </authorList>
    </citation>
    <scope>NUCLEOTIDE SEQUENCE</scope>
    <source>
        <strain evidence="2">CBS 532.94</strain>
    </source>
</reference>
<protein>
    <submittedName>
        <fullName evidence="2">Uncharacterized protein</fullName>
    </submittedName>
</protein>
<dbReference type="Pfam" id="PF13650">
    <property type="entry name" value="Asp_protease_2"/>
    <property type="match status" value="1"/>
</dbReference>
<organism evidence="2 3">
    <name type="scientific">Achaetomium macrosporum</name>
    <dbReference type="NCBI Taxonomy" id="79813"/>
    <lineage>
        <taxon>Eukaryota</taxon>
        <taxon>Fungi</taxon>
        <taxon>Dikarya</taxon>
        <taxon>Ascomycota</taxon>
        <taxon>Pezizomycotina</taxon>
        <taxon>Sordariomycetes</taxon>
        <taxon>Sordariomycetidae</taxon>
        <taxon>Sordariales</taxon>
        <taxon>Chaetomiaceae</taxon>
        <taxon>Achaetomium</taxon>
    </lineage>
</organism>
<evidence type="ECO:0000256" key="1">
    <source>
        <dbReference type="SAM" id="MobiDB-lite"/>
    </source>
</evidence>
<evidence type="ECO:0000313" key="3">
    <source>
        <dbReference type="Proteomes" id="UP001303760"/>
    </source>
</evidence>
<dbReference type="Gene3D" id="2.40.70.10">
    <property type="entry name" value="Acid Proteases"/>
    <property type="match status" value="1"/>
</dbReference>
<dbReference type="Proteomes" id="UP001303760">
    <property type="component" value="Unassembled WGS sequence"/>
</dbReference>
<feature type="non-terminal residue" evidence="2">
    <location>
        <position position="157"/>
    </location>
</feature>
<reference evidence="2" key="1">
    <citation type="journal article" date="2023" name="Mol. Phylogenet. Evol.">
        <title>Genome-scale phylogeny and comparative genomics of the fungal order Sordariales.</title>
        <authorList>
            <person name="Hensen N."/>
            <person name="Bonometti L."/>
            <person name="Westerberg I."/>
            <person name="Brannstrom I.O."/>
            <person name="Guillou S."/>
            <person name="Cros-Aarteil S."/>
            <person name="Calhoun S."/>
            <person name="Haridas S."/>
            <person name="Kuo A."/>
            <person name="Mondo S."/>
            <person name="Pangilinan J."/>
            <person name="Riley R."/>
            <person name="LaButti K."/>
            <person name="Andreopoulos B."/>
            <person name="Lipzen A."/>
            <person name="Chen C."/>
            <person name="Yan M."/>
            <person name="Daum C."/>
            <person name="Ng V."/>
            <person name="Clum A."/>
            <person name="Steindorff A."/>
            <person name="Ohm R.A."/>
            <person name="Martin F."/>
            <person name="Silar P."/>
            <person name="Natvig D.O."/>
            <person name="Lalanne C."/>
            <person name="Gautier V."/>
            <person name="Ament-Velasquez S.L."/>
            <person name="Kruys A."/>
            <person name="Hutchinson M.I."/>
            <person name="Powell A.J."/>
            <person name="Barry K."/>
            <person name="Miller A.N."/>
            <person name="Grigoriev I.V."/>
            <person name="Debuchy R."/>
            <person name="Gladieux P."/>
            <person name="Hiltunen Thoren M."/>
            <person name="Johannesson H."/>
        </authorList>
    </citation>
    <scope>NUCLEOTIDE SEQUENCE</scope>
    <source>
        <strain evidence="2">CBS 532.94</strain>
    </source>
</reference>
<gene>
    <name evidence="2" type="ORF">C8A03DRAFT_20042</name>
</gene>
<evidence type="ECO:0000313" key="2">
    <source>
        <dbReference type="EMBL" id="KAK4232720.1"/>
    </source>
</evidence>
<dbReference type="InterPro" id="IPR021109">
    <property type="entry name" value="Peptidase_aspartic_dom_sf"/>
</dbReference>
<feature type="region of interest" description="Disordered" evidence="1">
    <location>
        <begin position="135"/>
        <end position="157"/>
    </location>
</feature>
<comment type="caution">
    <text evidence="2">The sequence shown here is derived from an EMBL/GenBank/DDBJ whole genome shotgun (WGS) entry which is preliminary data.</text>
</comment>
<dbReference type="CDD" id="cd00303">
    <property type="entry name" value="retropepsin_like"/>
    <property type="match status" value="1"/>
</dbReference>
<dbReference type="AlphaFoldDB" id="A0AAN7C015"/>
<sequence>MIPAHHHVPVNALVDSGCSTRAFCDRALVTRLGIKTSKTPHPRTLILADGKKAGRPVDSYFIAPLVIGNHEEQALFFVTDLSPETPVILGLPWLQRHNPAVDWAQLSLTFDSDYCRTFCCPEWLDNRAPVKRTPPKSFHDLHIPGEPRLRTSRQTED</sequence>
<feature type="compositionally biased region" description="Basic and acidic residues" evidence="1">
    <location>
        <begin position="137"/>
        <end position="157"/>
    </location>
</feature>
<keyword evidence="3" id="KW-1185">Reference proteome</keyword>
<proteinExistence type="predicted"/>
<name>A0AAN7C015_9PEZI</name>
<dbReference type="EMBL" id="MU860983">
    <property type="protein sequence ID" value="KAK4232720.1"/>
    <property type="molecule type" value="Genomic_DNA"/>
</dbReference>
<accession>A0AAN7C015</accession>